<dbReference type="AlphaFoldDB" id="A0AAE0TH54"/>
<evidence type="ECO:0000313" key="1">
    <source>
        <dbReference type="EMBL" id="KAK3609593.1"/>
    </source>
</evidence>
<dbReference type="GO" id="GO:0004601">
    <property type="term" value="F:peroxidase activity"/>
    <property type="evidence" value="ECO:0007669"/>
    <property type="project" value="InterPro"/>
</dbReference>
<dbReference type="SUPFAM" id="SSF48113">
    <property type="entry name" value="Heme-dependent peroxidases"/>
    <property type="match status" value="1"/>
</dbReference>
<evidence type="ECO:0000313" key="2">
    <source>
        <dbReference type="Proteomes" id="UP001195483"/>
    </source>
</evidence>
<reference evidence="1" key="3">
    <citation type="submission" date="2023-05" db="EMBL/GenBank/DDBJ databases">
        <authorList>
            <person name="Smith C.H."/>
        </authorList>
    </citation>
    <scope>NUCLEOTIDE SEQUENCE</scope>
    <source>
        <strain evidence="1">CHS0354</strain>
        <tissue evidence="1">Mantle</tissue>
    </source>
</reference>
<dbReference type="GO" id="GO:0006979">
    <property type="term" value="P:response to oxidative stress"/>
    <property type="evidence" value="ECO:0007669"/>
    <property type="project" value="InterPro"/>
</dbReference>
<dbReference type="EMBL" id="JAEAOA010002242">
    <property type="protein sequence ID" value="KAK3609593.1"/>
    <property type="molecule type" value="Genomic_DNA"/>
</dbReference>
<keyword evidence="2" id="KW-1185">Reference proteome</keyword>
<reference evidence="1" key="2">
    <citation type="journal article" date="2021" name="Genome Biol. Evol.">
        <title>Developing a high-quality reference genome for a parasitic bivalve with doubly uniparental inheritance (Bivalvia: Unionida).</title>
        <authorList>
            <person name="Smith C.H."/>
        </authorList>
    </citation>
    <scope>NUCLEOTIDE SEQUENCE</scope>
    <source>
        <strain evidence="1">CHS0354</strain>
        <tissue evidence="1">Mantle</tissue>
    </source>
</reference>
<dbReference type="GO" id="GO:0020037">
    <property type="term" value="F:heme binding"/>
    <property type="evidence" value="ECO:0007669"/>
    <property type="project" value="InterPro"/>
</dbReference>
<dbReference type="InterPro" id="IPR037120">
    <property type="entry name" value="Haem_peroxidase_sf_animal"/>
</dbReference>
<dbReference type="GO" id="GO:0005615">
    <property type="term" value="C:extracellular space"/>
    <property type="evidence" value="ECO:0007669"/>
    <property type="project" value="TreeGrafter"/>
</dbReference>
<dbReference type="Pfam" id="PF03098">
    <property type="entry name" value="An_peroxidase"/>
    <property type="match status" value="1"/>
</dbReference>
<dbReference type="InterPro" id="IPR019791">
    <property type="entry name" value="Haem_peroxidase_animal"/>
</dbReference>
<dbReference type="PANTHER" id="PTHR11475:SF58">
    <property type="entry name" value="PEROXIDASIN"/>
    <property type="match status" value="1"/>
</dbReference>
<dbReference type="PANTHER" id="PTHR11475">
    <property type="entry name" value="OXIDASE/PEROXIDASE"/>
    <property type="match status" value="1"/>
</dbReference>
<proteinExistence type="predicted"/>
<dbReference type="PROSITE" id="PS50292">
    <property type="entry name" value="PEROXIDASE_3"/>
    <property type="match status" value="1"/>
</dbReference>
<name>A0AAE0TH54_9BIVA</name>
<comment type="caution">
    <text evidence="1">The sequence shown here is derived from an EMBL/GenBank/DDBJ whole genome shotgun (WGS) entry which is preliminary data.</text>
</comment>
<dbReference type="InterPro" id="IPR010255">
    <property type="entry name" value="Haem_peroxidase_sf"/>
</dbReference>
<protein>
    <submittedName>
        <fullName evidence="1">Uncharacterized protein</fullName>
    </submittedName>
</protein>
<organism evidence="1 2">
    <name type="scientific">Potamilus streckersoni</name>
    <dbReference type="NCBI Taxonomy" id="2493646"/>
    <lineage>
        <taxon>Eukaryota</taxon>
        <taxon>Metazoa</taxon>
        <taxon>Spiralia</taxon>
        <taxon>Lophotrochozoa</taxon>
        <taxon>Mollusca</taxon>
        <taxon>Bivalvia</taxon>
        <taxon>Autobranchia</taxon>
        <taxon>Heteroconchia</taxon>
        <taxon>Palaeoheterodonta</taxon>
        <taxon>Unionida</taxon>
        <taxon>Unionoidea</taxon>
        <taxon>Unionidae</taxon>
        <taxon>Ambleminae</taxon>
        <taxon>Lampsilini</taxon>
        <taxon>Potamilus</taxon>
    </lineage>
</organism>
<dbReference type="Gene3D" id="1.10.640.10">
    <property type="entry name" value="Haem peroxidase domain superfamily, animal type"/>
    <property type="match status" value="1"/>
</dbReference>
<accession>A0AAE0TH54</accession>
<gene>
    <name evidence="1" type="ORF">CHS0354_038591</name>
</gene>
<dbReference type="Proteomes" id="UP001195483">
    <property type="component" value="Unassembled WGS sequence"/>
</dbReference>
<sequence>MSVQSLEEQLPMPTSVLDQCPFRIAPNCSQAAMSRYRNIDGSCNNLNNGFWGAAFTPFERMLPAMYDYCKEYCPFIVKVLTVGKETSSSEYTRLQSESKISVTILLLIANI</sequence>
<reference evidence="1" key="1">
    <citation type="journal article" date="2021" name="Genome Biol. Evol.">
        <title>A High-Quality Reference Genome for a Parasitic Bivalve with Doubly Uniparental Inheritance (Bivalvia: Unionida).</title>
        <authorList>
            <person name="Smith C.H."/>
        </authorList>
    </citation>
    <scope>NUCLEOTIDE SEQUENCE</scope>
    <source>
        <strain evidence="1">CHS0354</strain>
    </source>
</reference>